<keyword evidence="1" id="KW-0472">Membrane</keyword>
<gene>
    <name evidence="2" type="ORF">AYO21_08220</name>
</gene>
<dbReference type="RefSeq" id="XP_022509564.1">
    <property type="nucleotide sequence ID" value="XM_022658168.1"/>
</dbReference>
<dbReference type="GeneID" id="34603368"/>
<proteinExistence type="predicted"/>
<keyword evidence="3" id="KW-1185">Reference proteome</keyword>
<keyword evidence="1" id="KW-0812">Transmembrane</keyword>
<name>A0A177F2S2_9EURO</name>
<evidence type="ECO:0000313" key="3">
    <source>
        <dbReference type="Proteomes" id="UP000077002"/>
    </source>
</evidence>
<keyword evidence="1" id="KW-1133">Transmembrane helix</keyword>
<dbReference type="OrthoDB" id="5329749at2759"/>
<dbReference type="AlphaFoldDB" id="A0A177F2S2"/>
<reference evidence="2 3" key="1">
    <citation type="submission" date="2016-03" db="EMBL/GenBank/DDBJ databases">
        <title>Draft genome sequence of the Fonsecaea monophora CBS 269.37.</title>
        <authorList>
            <person name="Bombassaro A."/>
            <person name="Vinicius W.A."/>
            <person name="De Hoog S."/>
            <person name="Sun J."/>
            <person name="Souza E.M."/>
            <person name="Raittz R.T."/>
            <person name="Costa F."/>
            <person name="Leao A.C."/>
            <person name="Tadra-Sfeir M.Z."/>
            <person name="Baura V."/>
            <person name="Balsanelli E."/>
            <person name="Pedrosa F.O."/>
            <person name="Moreno L.F."/>
            <person name="Steffens M.B."/>
            <person name="Xi L."/>
            <person name="Bocca A.L."/>
            <person name="Felipe M.S."/>
            <person name="Teixeira M."/>
            <person name="Telles Filho F.Q."/>
            <person name="Azevedo C.M."/>
            <person name="Gomes R."/>
            <person name="Vicente V.A."/>
        </authorList>
    </citation>
    <scope>NUCLEOTIDE SEQUENCE [LARGE SCALE GENOMIC DNA]</scope>
    <source>
        <strain evidence="2 3">CBS 269.37</strain>
    </source>
</reference>
<evidence type="ECO:0000256" key="1">
    <source>
        <dbReference type="SAM" id="Phobius"/>
    </source>
</evidence>
<evidence type="ECO:0000313" key="2">
    <source>
        <dbReference type="EMBL" id="OAG37612.1"/>
    </source>
</evidence>
<sequence>MSDVPPEDSESALSTTADIFGILTFALGLFASCVAVMAAMYHANEDVEYYKGILRESREQIVQMKDLFEQMNIEADGAFLPVRDPINSSLKDLQQEFNSTVEKFMAFDFADPTINPIPHTSECHGTGQSVPRSLDPSSATLPSISAWKRLEWWWKEKDMLLRITKLQNQKNHFTVLLLIVLSL</sequence>
<accession>A0A177F2S2</accession>
<dbReference type="EMBL" id="LVKK01000069">
    <property type="protein sequence ID" value="OAG37612.1"/>
    <property type="molecule type" value="Genomic_DNA"/>
</dbReference>
<feature type="transmembrane region" description="Helical" evidence="1">
    <location>
        <begin position="20"/>
        <end position="41"/>
    </location>
</feature>
<organism evidence="2 3">
    <name type="scientific">Fonsecaea monophora</name>
    <dbReference type="NCBI Taxonomy" id="254056"/>
    <lineage>
        <taxon>Eukaryota</taxon>
        <taxon>Fungi</taxon>
        <taxon>Dikarya</taxon>
        <taxon>Ascomycota</taxon>
        <taxon>Pezizomycotina</taxon>
        <taxon>Eurotiomycetes</taxon>
        <taxon>Chaetothyriomycetidae</taxon>
        <taxon>Chaetothyriales</taxon>
        <taxon>Herpotrichiellaceae</taxon>
        <taxon>Fonsecaea</taxon>
    </lineage>
</organism>
<protein>
    <submittedName>
        <fullName evidence="2">Uncharacterized protein</fullName>
    </submittedName>
</protein>
<dbReference type="Proteomes" id="UP000077002">
    <property type="component" value="Unassembled WGS sequence"/>
</dbReference>
<comment type="caution">
    <text evidence="2">The sequence shown here is derived from an EMBL/GenBank/DDBJ whole genome shotgun (WGS) entry which is preliminary data.</text>
</comment>